<evidence type="ECO:0000313" key="2">
    <source>
        <dbReference type="Proteomes" id="UP000256562"/>
    </source>
</evidence>
<name>A0A3E0IT52_9STAP</name>
<dbReference type="Proteomes" id="UP000256562">
    <property type="component" value="Unassembled WGS sequence"/>
</dbReference>
<comment type="caution">
    <text evidence="1">The sequence shown here is derived from an EMBL/GenBank/DDBJ whole genome shotgun (WGS) entry which is preliminary data.</text>
</comment>
<gene>
    <name evidence="1" type="ORF">DOS83_00045</name>
</gene>
<dbReference type="RefSeq" id="WP_115870683.1">
    <property type="nucleotide sequence ID" value="NZ_CAJVAI010000015.1"/>
</dbReference>
<proteinExistence type="predicted"/>
<organism evidence="1 2">
    <name type="scientific">Staphylococcus felis</name>
    <dbReference type="NCBI Taxonomy" id="46127"/>
    <lineage>
        <taxon>Bacteria</taxon>
        <taxon>Bacillati</taxon>
        <taxon>Bacillota</taxon>
        <taxon>Bacilli</taxon>
        <taxon>Bacillales</taxon>
        <taxon>Staphylococcaceae</taxon>
        <taxon>Staphylococcus</taxon>
    </lineage>
</organism>
<dbReference type="EMBL" id="QKXQ01000004">
    <property type="protein sequence ID" value="REI01659.1"/>
    <property type="molecule type" value="Genomic_DNA"/>
</dbReference>
<accession>A0A3E0IT52</accession>
<evidence type="ECO:0000313" key="1">
    <source>
        <dbReference type="EMBL" id="REI01659.1"/>
    </source>
</evidence>
<reference evidence="1 2" key="1">
    <citation type="journal article" date="2018" name="Vet. Microbiol.">
        <title>Characterisation of Staphylococcus felis isolated from cats using whole genome sequencing.</title>
        <authorList>
            <person name="Worthing K."/>
            <person name="Pang S."/>
            <person name="Trott D.J."/>
            <person name="Abraham S."/>
            <person name="Coombs G.W."/>
            <person name="Jordan D."/>
            <person name="McIntyre L."/>
            <person name="Davies M.R."/>
            <person name="Norris J."/>
        </authorList>
    </citation>
    <scope>NUCLEOTIDE SEQUENCE [LARGE SCALE GENOMIC DNA]</scope>
    <source>
        <strain evidence="1 2">F9</strain>
    </source>
</reference>
<protein>
    <submittedName>
        <fullName evidence="1">Uncharacterized protein</fullName>
    </submittedName>
</protein>
<sequence length="272" mass="32343">MIEFLAIIFTCVSTFIAVAEIRMLRKERRNVMENTRRFYLQRITLDKIYLENNVKRFNTSINQLANSEEEKVKYFRNIYCLPYYISSINNRELEATLKKMKGYTEDYLKTVNIYGNDKLLSYFNLHNRLEKVLNMIVNNNYIISMMFKDYDDSLSEDYMLIQKILKDETYWLGNLNYKDILQANQFEVLYSSYGNPDTLVHATPIMYYNKKISDLRVFLDSDDCFDIGYIAINENKEKGDIKSLMKSLDVGLVIKYLEDIIQNINEINRLSE</sequence>
<dbReference type="OrthoDB" id="9998134at2"/>
<dbReference type="AlphaFoldDB" id="A0A3E0IT52"/>